<protein>
    <submittedName>
        <fullName evidence="1">Putative TPR repeat-containing protein</fullName>
    </submittedName>
</protein>
<name>A0A392TPQ6_9FABA</name>
<accession>A0A392TPQ6</accession>
<dbReference type="AlphaFoldDB" id="A0A392TPQ6"/>
<sequence>PNGAIPGESPYVIVEPTKFKTLGEKTTLRQELANALQIRALQKVARLSRCNVELLKCSDLQSTG</sequence>
<feature type="non-terminal residue" evidence="1">
    <location>
        <position position="1"/>
    </location>
</feature>
<dbReference type="Proteomes" id="UP000265520">
    <property type="component" value="Unassembled WGS sequence"/>
</dbReference>
<dbReference type="PANTHER" id="PTHR45081:SF1">
    <property type="entry name" value="EF HAND FAMILY PROTEIN, PUTATIVE, EXPRESSED-RELATED"/>
    <property type="match status" value="1"/>
</dbReference>
<proteinExistence type="predicted"/>
<evidence type="ECO:0000313" key="1">
    <source>
        <dbReference type="EMBL" id="MCI62150.1"/>
    </source>
</evidence>
<comment type="caution">
    <text evidence="1">The sequence shown here is derived from an EMBL/GenBank/DDBJ whole genome shotgun (WGS) entry which is preliminary data.</text>
</comment>
<dbReference type="PANTHER" id="PTHR45081">
    <property type="entry name" value="EF HAND FAMILY PROTEIN, PUTATIVE, EXPRESSED-RELATED"/>
    <property type="match status" value="1"/>
</dbReference>
<keyword evidence="2" id="KW-1185">Reference proteome</keyword>
<evidence type="ECO:0000313" key="2">
    <source>
        <dbReference type="Proteomes" id="UP000265520"/>
    </source>
</evidence>
<dbReference type="EMBL" id="LXQA010613882">
    <property type="protein sequence ID" value="MCI62150.1"/>
    <property type="molecule type" value="Genomic_DNA"/>
</dbReference>
<organism evidence="1 2">
    <name type="scientific">Trifolium medium</name>
    <dbReference type="NCBI Taxonomy" id="97028"/>
    <lineage>
        <taxon>Eukaryota</taxon>
        <taxon>Viridiplantae</taxon>
        <taxon>Streptophyta</taxon>
        <taxon>Embryophyta</taxon>
        <taxon>Tracheophyta</taxon>
        <taxon>Spermatophyta</taxon>
        <taxon>Magnoliopsida</taxon>
        <taxon>eudicotyledons</taxon>
        <taxon>Gunneridae</taxon>
        <taxon>Pentapetalae</taxon>
        <taxon>rosids</taxon>
        <taxon>fabids</taxon>
        <taxon>Fabales</taxon>
        <taxon>Fabaceae</taxon>
        <taxon>Papilionoideae</taxon>
        <taxon>50 kb inversion clade</taxon>
        <taxon>NPAAA clade</taxon>
        <taxon>Hologalegina</taxon>
        <taxon>IRL clade</taxon>
        <taxon>Trifolieae</taxon>
        <taxon>Trifolium</taxon>
    </lineage>
</organism>
<dbReference type="GO" id="GO:0005886">
    <property type="term" value="C:plasma membrane"/>
    <property type="evidence" value="ECO:0007669"/>
    <property type="project" value="TreeGrafter"/>
</dbReference>
<reference evidence="1 2" key="1">
    <citation type="journal article" date="2018" name="Front. Plant Sci.">
        <title>Red Clover (Trifolium pratense) and Zigzag Clover (T. medium) - A Picture of Genomic Similarities and Differences.</title>
        <authorList>
            <person name="Dluhosova J."/>
            <person name="Istvanek J."/>
            <person name="Nedelnik J."/>
            <person name="Repkova J."/>
        </authorList>
    </citation>
    <scope>NUCLEOTIDE SEQUENCE [LARGE SCALE GENOMIC DNA]</scope>
    <source>
        <strain evidence="2">cv. 10/8</strain>
        <tissue evidence="1">Leaf</tissue>
    </source>
</reference>